<dbReference type="PANTHER" id="PTHR30572">
    <property type="entry name" value="MEMBRANE COMPONENT OF TRANSPORTER-RELATED"/>
    <property type="match status" value="1"/>
</dbReference>
<dbReference type="Pfam" id="PF12704">
    <property type="entry name" value="MacB_PCD"/>
    <property type="match status" value="1"/>
</dbReference>
<gene>
    <name evidence="10" type="ORF">GO738_00325</name>
</gene>
<dbReference type="RefSeq" id="WP_157004686.1">
    <property type="nucleotide sequence ID" value="NZ_DBEZYS010000028.1"/>
</dbReference>
<dbReference type="GO" id="GO:0005886">
    <property type="term" value="C:plasma membrane"/>
    <property type="evidence" value="ECO:0007669"/>
    <property type="project" value="UniProtKB-SubCell"/>
</dbReference>
<comment type="subcellular location">
    <subcellularLocation>
        <location evidence="1">Cell membrane</location>
        <topology evidence="1">Multi-pass membrane protein</topology>
    </subcellularLocation>
</comment>
<comment type="caution">
    <text evidence="10">The sequence shown here is derived from an EMBL/GenBank/DDBJ whole genome shotgun (WGS) entry which is preliminary data.</text>
</comment>
<dbReference type="PANTHER" id="PTHR30572:SF4">
    <property type="entry name" value="ABC TRANSPORTER PERMEASE YTRF"/>
    <property type="match status" value="1"/>
</dbReference>
<keyword evidence="3 7" id="KW-0812">Transmembrane</keyword>
<keyword evidence="11" id="KW-1185">Reference proteome</keyword>
<evidence type="ECO:0000256" key="7">
    <source>
        <dbReference type="SAM" id="Phobius"/>
    </source>
</evidence>
<evidence type="ECO:0000313" key="11">
    <source>
        <dbReference type="Proteomes" id="UP000468327"/>
    </source>
</evidence>
<dbReference type="InterPro" id="IPR025857">
    <property type="entry name" value="MacB_PCD"/>
</dbReference>
<feature type="domain" description="MacB-like periplasmic core" evidence="9">
    <location>
        <begin position="18"/>
        <end position="198"/>
    </location>
</feature>
<feature type="transmembrane region" description="Helical" evidence="7">
    <location>
        <begin position="360"/>
        <end position="384"/>
    </location>
</feature>
<dbReference type="EMBL" id="WPOC01000001">
    <property type="protein sequence ID" value="MVN13816.1"/>
    <property type="molecule type" value="Genomic_DNA"/>
</dbReference>
<dbReference type="Proteomes" id="UP000468327">
    <property type="component" value="Unassembled WGS sequence"/>
</dbReference>
<evidence type="ECO:0000256" key="6">
    <source>
        <dbReference type="ARBA" id="ARBA00038076"/>
    </source>
</evidence>
<evidence type="ECO:0000256" key="3">
    <source>
        <dbReference type="ARBA" id="ARBA00022692"/>
    </source>
</evidence>
<keyword evidence="2" id="KW-1003">Cell membrane</keyword>
<feature type="transmembrane region" description="Helical" evidence="7">
    <location>
        <begin position="263"/>
        <end position="284"/>
    </location>
</feature>
<dbReference type="InterPro" id="IPR050250">
    <property type="entry name" value="Macrolide_Exporter_MacB"/>
</dbReference>
<keyword evidence="4 7" id="KW-1133">Transmembrane helix</keyword>
<dbReference type="GO" id="GO:0022857">
    <property type="term" value="F:transmembrane transporter activity"/>
    <property type="evidence" value="ECO:0007669"/>
    <property type="project" value="TreeGrafter"/>
</dbReference>
<evidence type="ECO:0000256" key="4">
    <source>
        <dbReference type="ARBA" id="ARBA00022989"/>
    </source>
</evidence>
<feature type="domain" description="ABC3 transporter permease C-terminal" evidence="8">
    <location>
        <begin position="270"/>
        <end position="383"/>
    </location>
</feature>
<evidence type="ECO:0000256" key="1">
    <source>
        <dbReference type="ARBA" id="ARBA00004651"/>
    </source>
</evidence>
<keyword evidence="5 7" id="KW-0472">Membrane</keyword>
<evidence type="ECO:0000256" key="5">
    <source>
        <dbReference type="ARBA" id="ARBA00023136"/>
    </source>
</evidence>
<dbReference type="AlphaFoldDB" id="A0A6N8IEZ9"/>
<name>A0A6N8IEZ9_9ACTN</name>
<evidence type="ECO:0000259" key="8">
    <source>
        <dbReference type="Pfam" id="PF02687"/>
    </source>
</evidence>
<feature type="transmembrane region" description="Helical" evidence="7">
    <location>
        <begin position="318"/>
        <end position="340"/>
    </location>
</feature>
<accession>A0A6N8IEZ9</accession>
<protein>
    <submittedName>
        <fullName evidence="10">FtsX-like permease family protein</fullName>
    </submittedName>
</protein>
<organism evidence="10 11">
    <name type="scientific">Gordonibacter urolithinfaciens</name>
    <dbReference type="NCBI Taxonomy" id="1335613"/>
    <lineage>
        <taxon>Bacteria</taxon>
        <taxon>Bacillati</taxon>
        <taxon>Actinomycetota</taxon>
        <taxon>Coriobacteriia</taxon>
        <taxon>Eggerthellales</taxon>
        <taxon>Eggerthellaceae</taxon>
        <taxon>Gordonibacter</taxon>
    </lineage>
</organism>
<reference evidence="10 11" key="1">
    <citation type="submission" date="2019-11" db="EMBL/GenBank/DDBJ databases">
        <title>Whole genome shotgun sequencing (WGS) data from Adlercreutzia equolifaciens ResAG-91, Eggerthella lenta MRI-F36, MRI-F37, MRI-F40, ResAG-49, ResAG-88, ResAG-121, ResAG-145, and Gordonibacter sp. ResAG-5, ResAG-26, ResAG-43, ResAG-50, ResAG-59.</title>
        <authorList>
            <person name="Stoll D.A."/>
            <person name="Danylec N."/>
            <person name="Franz C.M.A.P."/>
            <person name="Huch M."/>
        </authorList>
    </citation>
    <scope>NUCLEOTIDE SEQUENCE [LARGE SCALE GENOMIC DNA]</scope>
    <source>
        <strain evidence="10 11">ResAG-59</strain>
    </source>
</reference>
<comment type="similarity">
    <text evidence="6">Belongs to the ABC-4 integral membrane protein family.</text>
</comment>
<dbReference type="InterPro" id="IPR003838">
    <property type="entry name" value="ABC3_permease_C"/>
</dbReference>
<evidence type="ECO:0000259" key="9">
    <source>
        <dbReference type="Pfam" id="PF12704"/>
    </source>
</evidence>
<evidence type="ECO:0000313" key="10">
    <source>
        <dbReference type="EMBL" id="MVN13816.1"/>
    </source>
</evidence>
<dbReference type="Pfam" id="PF02687">
    <property type="entry name" value="FtsX"/>
    <property type="match status" value="1"/>
</dbReference>
<evidence type="ECO:0000256" key="2">
    <source>
        <dbReference type="ARBA" id="ARBA00022475"/>
    </source>
</evidence>
<proteinExistence type="inferred from homology"/>
<sequence length="401" mass="41720">MRRLIAHSLKMRKVLTASVVLAVAVSVMALFALGLTYGGVQQGVRASAERGGAQIMVVPRDAAADVSDAALLFTGAPAPVYFPVSTAEAIREVDGVGRATTQFFSQTLNESCCSTAGATRLIGVDFARDWTVQPFSGRDLSVGLADDEVILGADVGGDVGDRLSLLGRTFTIVEKLEPSGADLDDSLLLAIDTARSLSEENLGLSYLWDKYGAPGDLVSCVLADLDGTADASVVLNRINALDGVYAFQRSGVVEASQKQLETVFLILLGAGVLMLASTLVQLFARFYSCVWERKSELALYRAMGASKGQLRALIGGEVAAIVGAGLVSGLACGAGLYVVLMDLLQDGSAFPFISPDLGETRALAAVLAAAFALLALAAIAAPLAQIGRLDPSLAMQQGDID</sequence>